<feature type="transmembrane region" description="Helical" evidence="14">
    <location>
        <begin position="275"/>
        <end position="296"/>
    </location>
</feature>
<dbReference type="GO" id="GO:0005886">
    <property type="term" value="C:plasma membrane"/>
    <property type="evidence" value="ECO:0007669"/>
    <property type="project" value="UniProtKB-SubCell"/>
</dbReference>
<dbReference type="InterPro" id="IPR003661">
    <property type="entry name" value="HisK_dim/P_dom"/>
</dbReference>
<dbReference type="PROSITE" id="PS50109">
    <property type="entry name" value="HIS_KIN"/>
    <property type="match status" value="1"/>
</dbReference>
<evidence type="ECO:0000256" key="10">
    <source>
        <dbReference type="ARBA" id="ARBA00022840"/>
    </source>
</evidence>
<evidence type="ECO:0000256" key="9">
    <source>
        <dbReference type="ARBA" id="ARBA00022777"/>
    </source>
</evidence>
<feature type="transmembrane region" description="Helical" evidence="14">
    <location>
        <begin position="244"/>
        <end position="263"/>
    </location>
</feature>
<feature type="transmembrane region" description="Helical" evidence="14">
    <location>
        <begin position="203"/>
        <end position="223"/>
    </location>
</feature>
<dbReference type="InterPro" id="IPR005467">
    <property type="entry name" value="His_kinase_dom"/>
</dbReference>
<dbReference type="Pfam" id="PF00512">
    <property type="entry name" value="HisKA"/>
    <property type="match status" value="1"/>
</dbReference>
<comment type="caution">
    <text evidence="17">The sequence shown here is derived from an EMBL/GenBank/DDBJ whole genome shotgun (WGS) entry which is preliminary data.</text>
</comment>
<keyword evidence="5" id="KW-0597">Phosphoprotein</keyword>
<evidence type="ECO:0000256" key="1">
    <source>
        <dbReference type="ARBA" id="ARBA00000085"/>
    </source>
</evidence>
<keyword evidence="9 17" id="KW-0418">Kinase</keyword>
<gene>
    <name evidence="17" type="ORF">H8876_01345</name>
</gene>
<dbReference type="GO" id="GO:0005524">
    <property type="term" value="F:ATP binding"/>
    <property type="evidence" value="ECO:0007669"/>
    <property type="project" value="UniProtKB-KW"/>
</dbReference>
<dbReference type="PROSITE" id="PS50885">
    <property type="entry name" value="HAMP"/>
    <property type="match status" value="1"/>
</dbReference>
<comment type="subcellular location">
    <subcellularLocation>
        <location evidence="2">Cell membrane</location>
        <topology evidence="2">Multi-pass membrane protein</topology>
    </subcellularLocation>
</comment>
<feature type="domain" description="HAMP" evidence="16">
    <location>
        <begin position="377"/>
        <end position="424"/>
    </location>
</feature>
<dbReference type="InterPro" id="IPR036097">
    <property type="entry name" value="HisK_dim/P_sf"/>
</dbReference>
<dbReference type="GO" id="GO:0000155">
    <property type="term" value="F:phosphorelay sensor kinase activity"/>
    <property type="evidence" value="ECO:0007669"/>
    <property type="project" value="InterPro"/>
</dbReference>
<feature type="transmembrane region" description="Helical" evidence="14">
    <location>
        <begin position="359"/>
        <end position="375"/>
    </location>
</feature>
<evidence type="ECO:0000256" key="6">
    <source>
        <dbReference type="ARBA" id="ARBA00022679"/>
    </source>
</evidence>
<accession>A0A923NAW1</accession>
<keyword evidence="10" id="KW-0067">ATP-binding</keyword>
<dbReference type="SUPFAM" id="SSF55874">
    <property type="entry name" value="ATPase domain of HSP90 chaperone/DNA topoisomerase II/histidine kinase"/>
    <property type="match status" value="1"/>
</dbReference>
<dbReference type="EMBL" id="JACRWC010000026">
    <property type="protein sequence ID" value="MBC5998668.1"/>
    <property type="molecule type" value="Genomic_DNA"/>
</dbReference>
<dbReference type="SMART" id="SM00387">
    <property type="entry name" value="HATPase_c"/>
    <property type="match status" value="1"/>
</dbReference>
<evidence type="ECO:0000256" key="4">
    <source>
        <dbReference type="ARBA" id="ARBA00022475"/>
    </source>
</evidence>
<dbReference type="PANTHER" id="PTHR45528:SF1">
    <property type="entry name" value="SENSOR HISTIDINE KINASE CPXA"/>
    <property type="match status" value="1"/>
</dbReference>
<evidence type="ECO:0000256" key="8">
    <source>
        <dbReference type="ARBA" id="ARBA00022741"/>
    </source>
</evidence>
<name>A0A923NAW1_9FIRM</name>
<dbReference type="PANTHER" id="PTHR45528">
    <property type="entry name" value="SENSOR HISTIDINE KINASE CPXA"/>
    <property type="match status" value="1"/>
</dbReference>
<keyword evidence="13 14" id="KW-0472">Membrane</keyword>
<dbReference type="AlphaFoldDB" id="A0A923NAW1"/>
<keyword evidence="12" id="KW-0902">Two-component regulatory system</keyword>
<dbReference type="InterPro" id="IPR050398">
    <property type="entry name" value="HssS/ArlS-like"/>
</dbReference>
<protein>
    <recommendedName>
        <fullName evidence="3">histidine kinase</fullName>
        <ecNumber evidence="3">2.7.13.3</ecNumber>
    </recommendedName>
</protein>
<dbReference type="SUPFAM" id="SSF47384">
    <property type="entry name" value="Homodimeric domain of signal transducing histidine kinase"/>
    <property type="match status" value="1"/>
</dbReference>
<feature type="transmembrane region" description="Helical" evidence="14">
    <location>
        <begin position="332"/>
        <end position="353"/>
    </location>
</feature>
<evidence type="ECO:0000256" key="12">
    <source>
        <dbReference type="ARBA" id="ARBA00023012"/>
    </source>
</evidence>
<dbReference type="InterPro" id="IPR003594">
    <property type="entry name" value="HATPase_dom"/>
</dbReference>
<dbReference type="Pfam" id="PF02518">
    <property type="entry name" value="HATPase_c"/>
    <property type="match status" value="1"/>
</dbReference>
<organism evidence="17 18">
    <name type="scientific">Lentihominibacter faecis</name>
    <dbReference type="NCBI Taxonomy" id="2764712"/>
    <lineage>
        <taxon>Bacteria</taxon>
        <taxon>Bacillati</taxon>
        <taxon>Bacillota</taxon>
        <taxon>Clostridia</taxon>
        <taxon>Peptostreptococcales</taxon>
        <taxon>Anaerovoracaceae</taxon>
        <taxon>Lentihominibacter</taxon>
    </lineage>
</organism>
<reference evidence="17" key="1">
    <citation type="submission" date="2020-08" db="EMBL/GenBank/DDBJ databases">
        <authorList>
            <person name="Liu C."/>
            <person name="Sun Q."/>
        </authorList>
    </citation>
    <scope>NUCLEOTIDE SEQUENCE</scope>
    <source>
        <strain evidence="17">BX16</strain>
    </source>
</reference>
<evidence type="ECO:0000256" key="11">
    <source>
        <dbReference type="ARBA" id="ARBA00022989"/>
    </source>
</evidence>
<dbReference type="InterPro" id="IPR036890">
    <property type="entry name" value="HATPase_C_sf"/>
</dbReference>
<dbReference type="SMART" id="SM00388">
    <property type="entry name" value="HisKA"/>
    <property type="match status" value="1"/>
</dbReference>
<feature type="transmembrane region" description="Helical" evidence="14">
    <location>
        <begin position="12"/>
        <end position="34"/>
    </location>
</feature>
<keyword evidence="11 14" id="KW-1133">Transmembrane helix</keyword>
<dbReference type="EC" id="2.7.13.3" evidence="3"/>
<evidence type="ECO:0000256" key="7">
    <source>
        <dbReference type="ARBA" id="ARBA00022692"/>
    </source>
</evidence>
<keyword evidence="4" id="KW-1003">Cell membrane</keyword>
<evidence type="ECO:0000259" key="16">
    <source>
        <dbReference type="PROSITE" id="PS50885"/>
    </source>
</evidence>
<evidence type="ECO:0000256" key="5">
    <source>
        <dbReference type="ARBA" id="ARBA00022553"/>
    </source>
</evidence>
<dbReference type="Proteomes" id="UP000644115">
    <property type="component" value="Unassembled WGS sequence"/>
</dbReference>
<keyword evidence="7 14" id="KW-0812">Transmembrane</keyword>
<evidence type="ECO:0000256" key="3">
    <source>
        <dbReference type="ARBA" id="ARBA00012438"/>
    </source>
</evidence>
<evidence type="ECO:0000259" key="15">
    <source>
        <dbReference type="PROSITE" id="PS50109"/>
    </source>
</evidence>
<dbReference type="Gene3D" id="3.30.565.10">
    <property type="entry name" value="Histidine kinase-like ATPase, C-terminal domain"/>
    <property type="match status" value="1"/>
</dbReference>
<keyword evidence="8" id="KW-0547">Nucleotide-binding</keyword>
<feature type="domain" description="Histidine kinase" evidence="15">
    <location>
        <begin position="439"/>
        <end position="653"/>
    </location>
</feature>
<evidence type="ECO:0000256" key="14">
    <source>
        <dbReference type="SAM" id="Phobius"/>
    </source>
</evidence>
<dbReference type="CDD" id="cd00082">
    <property type="entry name" value="HisKA"/>
    <property type="match status" value="1"/>
</dbReference>
<dbReference type="Gene3D" id="1.10.287.130">
    <property type="match status" value="1"/>
</dbReference>
<proteinExistence type="predicted"/>
<evidence type="ECO:0000256" key="2">
    <source>
        <dbReference type="ARBA" id="ARBA00004651"/>
    </source>
</evidence>
<keyword evidence="6" id="KW-0808">Transferase</keyword>
<evidence type="ECO:0000256" key="13">
    <source>
        <dbReference type="ARBA" id="ARBA00023136"/>
    </source>
</evidence>
<evidence type="ECO:0000313" key="18">
    <source>
        <dbReference type="Proteomes" id="UP000644115"/>
    </source>
</evidence>
<dbReference type="InterPro" id="IPR003660">
    <property type="entry name" value="HAMP_dom"/>
</dbReference>
<evidence type="ECO:0000313" key="17">
    <source>
        <dbReference type="EMBL" id="MBC5998668.1"/>
    </source>
</evidence>
<sequence length="664" mass="74842">MQKMKESFVVKVIAYILILLCMMVTVFSGILIYINAGNQWYTKGRDACLHDIYKETLTYACYQLDYAVESYETETVTSEETTIEDEYGNVEKSSSANYDLKSLGDAEEELLYGERDADGFAYTITKTEKDQSGNVNTVTVREVHPELVEYAKESNGFLTDNIVHNDMTINVYMIKDPDAGNLPDTVFMKYRSLEKIYKYRVEAIVAAAVCSIMALCLFIFMVTTAGRRKREDERSILAKTPAEIVLLLSCIAVMVTLEAAFGSNYENNFDMLCTAVAAATLVITSIALGVVLFLVIKLRDHNLWSSSILCLLYRIIKWTAGHAKRFFGGFPLVWKTVLVVTVILLFNLAALGIMSGSAWFLWAGAIFVMAVLTAQKMKRLKDGGRHLAEGDLSYQIDTAGLRGDLLEHAENLNHIREGISAAVEEQMKSERFRNELITNVSHDIKTPLTSIINYVDFLKKEDIDNEKAQEYIGVLDRQANRLKKLTEDLVEASKAATGSIKLEKIPCRVGVLMMQVMGEYQEKTEAADLTMIPTQPEEDLEILADGRSLWRVFDNLLNNICKYSQPGTRVYQTLERQDDKAVIIYRNTSAYELNITEEELMERFVRGDKSRHTEGSGLGLSIARNLVELQGGSFRIHIDGDLFKVVIEFPLYHGMPYAVTIPEK</sequence>
<comment type="catalytic activity">
    <reaction evidence="1">
        <text>ATP + protein L-histidine = ADP + protein N-phospho-L-histidine.</text>
        <dbReference type="EC" id="2.7.13.3"/>
    </reaction>
</comment>
<keyword evidence="18" id="KW-1185">Reference proteome</keyword>